<reference evidence="2 3" key="1">
    <citation type="submission" date="2022-01" db="EMBL/GenBank/DDBJ databases">
        <title>Whole genome-based taxonomy of the Shewanellaceae.</title>
        <authorList>
            <person name="Martin-Rodriguez A.J."/>
        </authorList>
    </citation>
    <scope>NUCLEOTIDE SEQUENCE [LARGE SCALE GENOMIC DNA]</scope>
    <source>
        <strain evidence="2 3">DSM 17177</strain>
    </source>
</reference>
<proteinExistence type="predicted"/>
<gene>
    <name evidence="2" type="ORF">L2764_25870</name>
</gene>
<evidence type="ECO:0000256" key="1">
    <source>
        <dbReference type="SAM" id="Phobius"/>
    </source>
</evidence>
<protein>
    <submittedName>
        <fullName evidence="2">Uncharacterized protein</fullName>
    </submittedName>
</protein>
<evidence type="ECO:0000313" key="2">
    <source>
        <dbReference type="EMBL" id="MCL1127796.1"/>
    </source>
</evidence>
<dbReference type="RefSeq" id="WP_248943229.1">
    <property type="nucleotide sequence ID" value="NZ_JAKIKS010000216.1"/>
</dbReference>
<keyword evidence="1" id="KW-0472">Membrane</keyword>
<organism evidence="2 3">
    <name type="scientific">Shewanella surugensis</name>
    <dbReference type="NCBI Taxonomy" id="212020"/>
    <lineage>
        <taxon>Bacteria</taxon>
        <taxon>Pseudomonadati</taxon>
        <taxon>Pseudomonadota</taxon>
        <taxon>Gammaproteobacteria</taxon>
        <taxon>Alteromonadales</taxon>
        <taxon>Shewanellaceae</taxon>
        <taxon>Shewanella</taxon>
    </lineage>
</organism>
<feature type="transmembrane region" description="Helical" evidence="1">
    <location>
        <begin position="12"/>
        <end position="32"/>
    </location>
</feature>
<accession>A0ABT0LJC8</accession>
<keyword evidence="1" id="KW-1133">Transmembrane helix</keyword>
<dbReference type="Proteomes" id="UP001203423">
    <property type="component" value="Unassembled WGS sequence"/>
</dbReference>
<keyword evidence="3" id="KW-1185">Reference proteome</keyword>
<keyword evidence="1" id="KW-0812">Transmembrane</keyword>
<dbReference type="EMBL" id="JAKIKS010000216">
    <property type="protein sequence ID" value="MCL1127796.1"/>
    <property type="molecule type" value="Genomic_DNA"/>
</dbReference>
<comment type="caution">
    <text evidence="2">The sequence shown here is derived from an EMBL/GenBank/DDBJ whole genome shotgun (WGS) entry which is preliminary data.</text>
</comment>
<evidence type="ECO:0000313" key="3">
    <source>
        <dbReference type="Proteomes" id="UP001203423"/>
    </source>
</evidence>
<sequence length="115" mass="12787">MDSDSLQLWSVIGTWLASIGTVSAVVTSLWLANRQGKIHLGIVAGHRQLVTKASKTVPDLCMIKIVNKGTRPAKITGIGWECGRFKKKIHLIQMFGTPDSDIFQKHCKKVKKELF</sequence>
<name>A0ABT0LJC8_9GAMM</name>